<dbReference type="Gene3D" id="3.40.50.200">
    <property type="entry name" value="Peptidase S8/S53 domain"/>
    <property type="match status" value="1"/>
</dbReference>
<dbReference type="PROSITE" id="PS51695">
    <property type="entry name" value="SEDOLISIN"/>
    <property type="match status" value="1"/>
</dbReference>
<feature type="active site" description="Charge relay system" evidence="9">
    <location>
        <position position="275"/>
    </location>
</feature>
<comment type="subcellular location">
    <subcellularLocation>
        <location evidence="2">Secreted</location>
        <location evidence="2">Extracellular space</location>
    </subcellularLocation>
</comment>
<name>A0A0D2XKR8_FUSOF</name>
<evidence type="ECO:0000256" key="8">
    <source>
        <dbReference type="ARBA" id="ARBA00023145"/>
    </source>
</evidence>
<keyword evidence="4" id="KW-0479">Metal-binding</keyword>
<dbReference type="MEROPS" id="S53.007"/>
<dbReference type="EnsemblFungi" id="FOXG_04542T0">
    <property type="protein sequence ID" value="FOXG_04542P0"/>
    <property type="gene ID" value="FOXG_04542"/>
</dbReference>
<dbReference type="CDD" id="cd11377">
    <property type="entry name" value="Pro-peptidase_S53"/>
    <property type="match status" value="1"/>
</dbReference>
<dbReference type="SUPFAM" id="SSF54897">
    <property type="entry name" value="Protease propeptides/inhibitors"/>
    <property type="match status" value="1"/>
</dbReference>
<dbReference type="SMART" id="SM00944">
    <property type="entry name" value="Pro-kuma_activ"/>
    <property type="match status" value="1"/>
</dbReference>
<evidence type="ECO:0000256" key="9">
    <source>
        <dbReference type="PROSITE-ProRule" id="PRU01032"/>
    </source>
</evidence>
<comment type="caution">
    <text evidence="9">Lacks conserved residue(s) required for the propagation of feature annotation.</text>
</comment>
<dbReference type="GO" id="GO:0008240">
    <property type="term" value="F:tripeptidyl-peptidase activity"/>
    <property type="evidence" value="ECO:0007669"/>
    <property type="project" value="TreeGrafter"/>
</dbReference>
<keyword evidence="7" id="KW-0106">Calcium</keyword>
<dbReference type="VEuPathDB" id="FungiDB:FOXG_04542"/>
<evidence type="ECO:0000256" key="1">
    <source>
        <dbReference type="ARBA" id="ARBA00001913"/>
    </source>
</evidence>
<evidence type="ECO:0000256" key="5">
    <source>
        <dbReference type="ARBA" id="ARBA00022801"/>
    </source>
</evidence>
<evidence type="ECO:0000256" key="3">
    <source>
        <dbReference type="ARBA" id="ARBA00022670"/>
    </source>
</evidence>
<protein>
    <submittedName>
        <fullName evidence="10">Uncharacterized protein</fullName>
    </submittedName>
</protein>
<dbReference type="AlphaFoldDB" id="A0A0D2XKR8"/>
<dbReference type="PROSITE" id="PS00138">
    <property type="entry name" value="SUBTILASE_SER"/>
    <property type="match status" value="1"/>
</dbReference>
<sequence length="734" mass="81436">MHCYSVFVALLSAQIVRALPQSQWKAVSGDEVVRAAVAFHQPKLAEAEALLMDISDPSSEKFGHYLELREVQDFFKPSEGSQRNVLRWLEDAGIDLSSVHLKKAAAVLEFSAPVKQLGKMLGAGVHIMHNDATGELRLEPTDHAVPSAIEDDVEFIALAPSQKTGKTKRSHAVKPVIDTLPPPYKLPVADDLRNCSESWTPSCIRKLYGVPLGTKAAKNNSMGLFGYGDPYQPADLNQFWAKHAPFIPKGTKPKVKSINGAVAEGEPVEGEELLDIEMSYPIVYPQTVTMFQTPYSNKGGIANDFLDAVDASYCKYDGGDDPDLDPTFPVFGGFQGPAMCGKYQVTNVVSISFAIDEQTLPRRYIQRQCHEWMKLALSGVSVLVASGDRGVQGATQCTVNPYDKKKEAFNSLFPGSCPYVTAVGATQVNFTGSRTNEVAVYDPKHNFYSGAYQRKAVASYLAANNPHYPKGTYNISGRAIPDVALLGANVTIVQDGKTTISGGTSAATPMFAAMINRINDERLLAGKKPIGFLNQILYQHPEVFTDQIARFRQAIECNKTLMTVLSRAAEMKLPNWYLAAGALTQTVWNVVTDRDPELGIDDYDLIYFDDADLSWEAEDAVIQAGKKIFADIPTEVEIRNQARVHLWYEKKFGKPCPQHRSSEASMTTWGTNTALIGVRLREDGEWDIFAPWGFSDMFRLTVRPNQMIMAEETYHKKVQRWIKLWPELKIMPWK</sequence>
<dbReference type="GO" id="GO:0005576">
    <property type="term" value="C:extracellular region"/>
    <property type="evidence" value="ECO:0007669"/>
    <property type="project" value="UniProtKB-SubCell"/>
</dbReference>
<evidence type="ECO:0000256" key="4">
    <source>
        <dbReference type="ARBA" id="ARBA00022723"/>
    </source>
</evidence>
<proteinExistence type="predicted"/>
<comment type="cofactor">
    <cofactor evidence="1">
        <name>Ca(2+)</name>
        <dbReference type="ChEBI" id="CHEBI:29108"/>
    </cofactor>
</comment>
<feature type="active site" description="Charge relay system" evidence="9">
    <location>
        <position position="271"/>
    </location>
</feature>
<dbReference type="InterPro" id="IPR009267">
    <property type="entry name" value="NTP_transf_6"/>
</dbReference>
<feature type="active site" description="Charge relay system" evidence="9">
    <location>
        <position position="505"/>
    </location>
</feature>
<dbReference type="InterPro" id="IPR023828">
    <property type="entry name" value="Peptidase_S8_Ser-AS"/>
</dbReference>
<dbReference type="GO" id="GO:0046872">
    <property type="term" value="F:metal ion binding"/>
    <property type="evidence" value="ECO:0007669"/>
    <property type="project" value="UniProtKB-KW"/>
</dbReference>
<dbReference type="PANTHER" id="PTHR14218:SF19">
    <property type="entry name" value="SERINE PROTEASE AORO, PUTATIVE (AFU_ORTHOLOGUE AFUA_6G10250)-RELATED"/>
    <property type="match status" value="1"/>
</dbReference>
<keyword evidence="5 9" id="KW-0378">Hydrolase</keyword>
<keyword evidence="6 9" id="KW-0720">Serine protease</keyword>
<organism evidence="10 11">
    <name type="scientific">Fusarium oxysporum (strain Fo5176)</name>
    <name type="common">Fusarium vascular wilt</name>
    <dbReference type="NCBI Taxonomy" id="660025"/>
    <lineage>
        <taxon>Eukaryota</taxon>
        <taxon>Fungi</taxon>
        <taxon>Dikarya</taxon>
        <taxon>Ascomycota</taxon>
        <taxon>Pezizomycotina</taxon>
        <taxon>Sordariomycetes</taxon>
        <taxon>Hypocreomycetidae</taxon>
        <taxon>Hypocreales</taxon>
        <taxon>Nectriaceae</taxon>
        <taxon>Fusarium</taxon>
        <taxon>Fusarium oxysporum species complex</taxon>
    </lineage>
</organism>
<dbReference type="InterPro" id="IPR050819">
    <property type="entry name" value="Tripeptidyl-peptidase_I"/>
</dbReference>
<gene>
    <name evidence="10" type="primary">28946583</name>
</gene>
<accession>A0A0D2XKR8</accession>
<dbReference type="Proteomes" id="UP000002489">
    <property type="component" value="Unassembled WGS sequence"/>
</dbReference>
<dbReference type="InterPro" id="IPR030400">
    <property type="entry name" value="Sedolisin_dom"/>
</dbReference>
<dbReference type="GO" id="GO:0006508">
    <property type="term" value="P:proteolysis"/>
    <property type="evidence" value="ECO:0007669"/>
    <property type="project" value="UniProtKB-KW"/>
</dbReference>
<evidence type="ECO:0000256" key="6">
    <source>
        <dbReference type="ARBA" id="ARBA00022825"/>
    </source>
</evidence>
<dbReference type="Pfam" id="PF06042">
    <property type="entry name" value="NTP_transf_6"/>
    <property type="match status" value="1"/>
</dbReference>
<reference evidence="10" key="2">
    <citation type="submission" date="2025-08" db="UniProtKB">
        <authorList>
            <consortium name="EnsemblFungi"/>
        </authorList>
    </citation>
    <scope>IDENTIFICATION</scope>
    <source>
        <strain evidence="10">4287 / CBS 123668 / FGSC 9935 / NRRL 34936</strain>
    </source>
</reference>
<dbReference type="Pfam" id="PF09286">
    <property type="entry name" value="Pro-kuma_activ"/>
    <property type="match status" value="1"/>
</dbReference>
<dbReference type="CDD" id="cd04056">
    <property type="entry name" value="Peptidases_S53"/>
    <property type="match status" value="1"/>
</dbReference>
<keyword evidence="8" id="KW-0865">Zymogen</keyword>
<dbReference type="InterPro" id="IPR015366">
    <property type="entry name" value="S53_propep"/>
</dbReference>
<reference evidence="11" key="1">
    <citation type="journal article" date="2012" name="Mol. Plant Microbe Interact.">
        <title>A highly conserved effector in Fusarium oxysporum is required for full virulence on Arabidopsis.</title>
        <authorList>
            <person name="Thatcher L.F."/>
            <person name="Gardiner D.M."/>
            <person name="Kazan K."/>
            <person name="Manners J."/>
        </authorList>
    </citation>
    <scope>NUCLEOTIDE SEQUENCE [LARGE SCALE GENOMIC DNA]</scope>
    <source>
        <strain evidence="11">Fo5176</strain>
    </source>
</reference>
<dbReference type="SUPFAM" id="SSF52743">
    <property type="entry name" value="Subtilisin-like"/>
    <property type="match status" value="1"/>
</dbReference>
<evidence type="ECO:0000313" key="10">
    <source>
        <dbReference type="EnsemblFungi" id="FOXG_04542P0"/>
    </source>
</evidence>
<dbReference type="PANTHER" id="PTHR14218">
    <property type="entry name" value="PROTEASE S8 TRIPEPTIDYL PEPTIDASE I CLN2"/>
    <property type="match status" value="1"/>
</dbReference>
<evidence type="ECO:0000256" key="2">
    <source>
        <dbReference type="ARBA" id="ARBA00004239"/>
    </source>
</evidence>
<dbReference type="InterPro" id="IPR036852">
    <property type="entry name" value="Peptidase_S8/S53_dom_sf"/>
</dbReference>
<dbReference type="GO" id="GO:0004252">
    <property type="term" value="F:serine-type endopeptidase activity"/>
    <property type="evidence" value="ECO:0007669"/>
    <property type="project" value="UniProtKB-UniRule"/>
</dbReference>
<evidence type="ECO:0000313" key="11">
    <source>
        <dbReference type="Proteomes" id="UP000002489"/>
    </source>
</evidence>
<keyword evidence="3 9" id="KW-0645">Protease</keyword>
<evidence type="ECO:0000256" key="7">
    <source>
        <dbReference type="ARBA" id="ARBA00022837"/>
    </source>
</evidence>